<name>A0A1C7DMK5_9BACL</name>
<dbReference type="Proteomes" id="UP000092687">
    <property type="component" value="Chromosome"/>
</dbReference>
<dbReference type="Pfam" id="PF07963">
    <property type="entry name" value="N_methyl"/>
    <property type="match status" value="1"/>
</dbReference>
<dbReference type="GO" id="GO:0009986">
    <property type="term" value="C:cell surface"/>
    <property type="evidence" value="ECO:0007669"/>
    <property type="project" value="UniProtKB-SubCell"/>
</dbReference>
<sequence length="149" mass="15741">MKKYLQKKLNNEKGMTLIELLAVIVIIAIIAAIAIPAIGNIIENSRYGAVKSDFQNALAAANLYIAEEGTDPTDLDSLSEYIEDAGSLIDVTISRVTTAAGDTAGADEGSLEILGSFDLNGTTESLTVAQTNAELSEMSAAEFKDLIQN</sequence>
<dbReference type="InterPro" id="IPR012902">
    <property type="entry name" value="N_methyl_site"/>
</dbReference>
<evidence type="ECO:0000313" key="5">
    <source>
        <dbReference type="Proteomes" id="UP000092687"/>
    </source>
</evidence>
<protein>
    <submittedName>
        <fullName evidence="4">Pilus assembly protein PilA</fullName>
    </submittedName>
</protein>
<evidence type="ECO:0000256" key="2">
    <source>
        <dbReference type="ARBA" id="ARBA00023287"/>
    </source>
</evidence>
<dbReference type="EMBL" id="CP016537">
    <property type="protein sequence ID" value="ANU12809.1"/>
    <property type="molecule type" value="Genomic_DNA"/>
</dbReference>
<gene>
    <name evidence="4" type="ORF">BBI08_02675</name>
</gene>
<dbReference type="STRING" id="1215089.BBI08_02675"/>
<keyword evidence="2" id="KW-0178">Competence</keyword>
<dbReference type="OrthoDB" id="2428428at2"/>
<dbReference type="AlphaFoldDB" id="A0A1C7DMK5"/>
<evidence type="ECO:0000313" key="4">
    <source>
        <dbReference type="EMBL" id="ANU12809.1"/>
    </source>
</evidence>
<reference evidence="4" key="1">
    <citation type="submission" date="2016-10" db="EMBL/GenBank/DDBJ databases">
        <authorList>
            <person name="de Groot N.N."/>
        </authorList>
    </citation>
    <scope>NUCLEOTIDE SEQUENCE</scope>
    <source>
        <strain evidence="4">DSM 24743</strain>
    </source>
</reference>
<dbReference type="RefSeq" id="WP_008498915.1">
    <property type="nucleotide sequence ID" value="NZ_CP016537.2"/>
</dbReference>
<feature type="transmembrane region" description="Helical" evidence="3">
    <location>
        <begin position="20"/>
        <end position="42"/>
    </location>
</feature>
<dbReference type="KEGG" id="phc:BBI08_02675"/>
<comment type="subcellular location">
    <subcellularLocation>
        <location evidence="1">Cell surface</location>
    </subcellularLocation>
</comment>
<keyword evidence="5" id="KW-1185">Reference proteome</keyword>
<dbReference type="SUPFAM" id="SSF54523">
    <property type="entry name" value="Pili subunits"/>
    <property type="match status" value="1"/>
</dbReference>
<dbReference type="NCBIfam" id="TIGR02532">
    <property type="entry name" value="IV_pilin_GFxxxE"/>
    <property type="match status" value="1"/>
</dbReference>
<evidence type="ECO:0000256" key="3">
    <source>
        <dbReference type="SAM" id="Phobius"/>
    </source>
</evidence>
<dbReference type="InterPro" id="IPR045584">
    <property type="entry name" value="Pilin-like"/>
</dbReference>
<accession>A0A1C7DMK5</accession>
<keyword evidence="3" id="KW-1133">Transmembrane helix</keyword>
<keyword evidence="3" id="KW-0472">Membrane</keyword>
<dbReference type="PROSITE" id="PS00409">
    <property type="entry name" value="PROKAR_NTER_METHYL"/>
    <property type="match status" value="1"/>
</dbReference>
<proteinExistence type="predicted"/>
<keyword evidence="3" id="KW-0812">Transmembrane</keyword>
<dbReference type="GO" id="GO:0030420">
    <property type="term" value="P:establishment of competence for transformation"/>
    <property type="evidence" value="ECO:0007669"/>
    <property type="project" value="UniProtKB-KW"/>
</dbReference>
<organism evidence="4 5">
    <name type="scientific">Planococcus halocryophilus</name>
    <dbReference type="NCBI Taxonomy" id="1215089"/>
    <lineage>
        <taxon>Bacteria</taxon>
        <taxon>Bacillati</taxon>
        <taxon>Bacillota</taxon>
        <taxon>Bacilli</taxon>
        <taxon>Bacillales</taxon>
        <taxon>Caryophanaceae</taxon>
        <taxon>Planococcus</taxon>
    </lineage>
</organism>
<dbReference type="Gene3D" id="3.30.700.10">
    <property type="entry name" value="Glycoprotein, Type 4 Pilin"/>
    <property type="match status" value="1"/>
</dbReference>
<evidence type="ECO:0000256" key="1">
    <source>
        <dbReference type="ARBA" id="ARBA00004241"/>
    </source>
</evidence>